<proteinExistence type="inferred from homology"/>
<evidence type="ECO:0000256" key="1">
    <source>
        <dbReference type="ARBA" id="ARBA00009677"/>
    </source>
</evidence>
<keyword evidence="7" id="KW-1185">Reference proteome</keyword>
<dbReference type="Pfam" id="PF06429">
    <property type="entry name" value="Flg_bbr_C"/>
    <property type="match status" value="1"/>
</dbReference>
<dbReference type="AlphaFoldDB" id="A0A6I2V248"/>
<dbReference type="InterPro" id="IPR037925">
    <property type="entry name" value="FlgE/F/G-like"/>
</dbReference>
<dbReference type="PROSITE" id="PS00588">
    <property type="entry name" value="FLAGELLA_BB_ROD"/>
    <property type="match status" value="1"/>
</dbReference>
<keyword evidence="6" id="KW-0966">Cell projection</keyword>
<feature type="domain" description="Flagellar basal-body/hook protein C-terminal" evidence="4">
    <location>
        <begin position="217"/>
        <end position="260"/>
    </location>
</feature>
<evidence type="ECO:0000256" key="2">
    <source>
        <dbReference type="RuleBase" id="RU362116"/>
    </source>
</evidence>
<dbReference type="SUPFAM" id="SSF117143">
    <property type="entry name" value="Flagellar hook protein flgE"/>
    <property type="match status" value="1"/>
</dbReference>
<name>A0A6I2V248_9FIRM</name>
<evidence type="ECO:0000313" key="7">
    <source>
        <dbReference type="Proteomes" id="UP000430222"/>
    </source>
</evidence>
<dbReference type="InterPro" id="IPR010930">
    <property type="entry name" value="Flg_bb/hook_C_dom"/>
</dbReference>
<gene>
    <name evidence="6" type="primary">flgF</name>
    <name evidence="6" type="ORF">FYJ78_11185</name>
</gene>
<dbReference type="Pfam" id="PF22692">
    <property type="entry name" value="LlgE_F_G_D1"/>
    <property type="match status" value="1"/>
</dbReference>
<evidence type="ECO:0000259" key="3">
    <source>
        <dbReference type="Pfam" id="PF00460"/>
    </source>
</evidence>
<dbReference type="InterPro" id="IPR012836">
    <property type="entry name" value="FlgF"/>
</dbReference>
<comment type="subcellular location">
    <subcellularLocation>
        <location evidence="2">Bacterial flagellum basal body</location>
    </subcellularLocation>
</comment>
<dbReference type="Pfam" id="PF00460">
    <property type="entry name" value="Flg_bb_rod"/>
    <property type="match status" value="1"/>
</dbReference>
<dbReference type="GO" id="GO:0030694">
    <property type="term" value="C:bacterial-type flagellum basal body, rod"/>
    <property type="evidence" value="ECO:0007669"/>
    <property type="project" value="InterPro"/>
</dbReference>
<feature type="domain" description="Flagellar basal body rod protein N-terminal" evidence="3">
    <location>
        <begin position="5"/>
        <end position="35"/>
    </location>
</feature>
<keyword evidence="2" id="KW-0975">Bacterial flagellum</keyword>
<keyword evidence="6" id="KW-0282">Flagellum</keyword>
<dbReference type="InterPro" id="IPR053967">
    <property type="entry name" value="LlgE_F_G-like_D1"/>
</dbReference>
<dbReference type="PANTHER" id="PTHR30435:SF19">
    <property type="entry name" value="FLAGELLAR BASAL-BODY ROD PROTEIN FLGG"/>
    <property type="match status" value="1"/>
</dbReference>
<dbReference type="InterPro" id="IPR020013">
    <property type="entry name" value="Flagellar_FlgE/F/G"/>
</dbReference>
<protein>
    <submittedName>
        <fullName evidence="6">Flagellar basal-body rod protein FlgF</fullName>
    </submittedName>
</protein>
<organism evidence="6 7">
    <name type="scientific">Selenomonas montiformis</name>
    <dbReference type="NCBI Taxonomy" id="2652285"/>
    <lineage>
        <taxon>Bacteria</taxon>
        <taxon>Bacillati</taxon>
        <taxon>Bacillota</taxon>
        <taxon>Negativicutes</taxon>
        <taxon>Selenomonadales</taxon>
        <taxon>Selenomonadaceae</taxon>
        <taxon>Selenomonas</taxon>
    </lineage>
</organism>
<accession>A0A6I2V248</accession>
<feature type="domain" description="Flagellar hook protein FlgE/F/G-like D1" evidence="5">
    <location>
        <begin position="107"/>
        <end position="173"/>
    </location>
</feature>
<dbReference type="EMBL" id="VUNL01000014">
    <property type="protein sequence ID" value="MSV25716.1"/>
    <property type="molecule type" value="Genomic_DNA"/>
</dbReference>
<dbReference type="PANTHER" id="PTHR30435">
    <property type="entry name" value="FLAGELLAR PROTEIN"/>
    <property type="match status" value="1"/>
</dbReference>
<sequence length="267" mass="28652">MWRGLYTAAAGMITETKRTDTIANNLANSSTTGYKRDDAVNQEFAPMLIRRINDGGIENDVTSFKGFSLGTNPPVVGTLGLGSYISEIATDHSQGSMQTTGNPLDLAIAGDGYFAVQTPQGVRYTRDGNFYRSSTGQLQTVNGQAVLDDQGRPITIPAGTTTISIAAKGEIFADNQRIARLQFVQFGPDRRALLKQGNSLYFPQAGAQPQPAAGEIQQGMLENSNTNVVSEMVNLINNYRIYEAGSKAVTSQDAMLDKSVNDVGRLG</sequence>
<evidence type="ECO:0000313" key="6">
    <source>
        <dbReference type="EMBL" id="MSV25716.1"/>
    </source>
</evidence>
<evidence type="ECO:0000259" key="5">
    <source>
        <dbReference type="Pfam" id="PF22692"/>
    </source>
</evidence>
<reference evidence="6 7" key="1">
    <citation type="submission" date="2019-08" db="EMBL/GenBank/DDBJ databases">
        <title>In-depth cultivation of the pig gut microbiome towards novel bacterial diversity and tailored functional studies.</title>
        <authorList>
            <person name="Wylensek D."/>
            <person name="Hitch T.C.A."/>
            <person name="Clavel T."/>
        </authorList>
    </citation>
    <scope>NUCLEOTIDE SEQUENCE [LARGE SCALE GENOMIC DNA]</scope>
    <source>
        <strain evidence="7">WCA-380-WT-3B3</strain>
    </source>
</reference>
<dbReference type="InterPro" id="IPR019776">
    <property type="entry name" value="Flagellar_basal_body_rod_CS"/>
</dbReference>
<keyword evidence="6" id="KW-0969">Cilium</keyword>
<dbReference type="GO" id="GO:0071978">
    <property type="term" value="P:bacterial-type flagellum-dependent swarming motility"/>
    <property type="evidence" value="ECO:0007669"/>
    <property type="project" value="TreeGrafter"/>
</dbReference>
<dbReference type="RefSeq" id="WP_154621475.1">
    <property type="nucleotide sequence ID" value="NZ_VUNL01000014.1"/>
</dbReference>
<dbReference type="InterPro" id="IPR001444">
    <property type="entry name" value="Flag_bb_rod_N"/>
</dbReference>
<comment type="similarity">
    <text evidence="1 2">Belongs to the flagella basal body rod proteins family.</text>
</comment>
<dbReference type="NCBIfam" id="TIGR03506">
    <property type="entry name" value="FlgEFG_subfam"/>
    <property type="match status" value="1"/>
</dbReference>
<dbReference type="NCBIfam" id="TIGR02490">
    <property type="entry name" value="flgF"/>
    <property type="match status" value="1"/>
</dbReference>
<dbReference type="Proteomes" id="UP000430222">
    <property type="component" value="Unassembled WGS sequence"/>
</dbReference>
<comment type="caution">
    <text evidence="6">The sequence shown here is derived from an EMBL/GenBank/DDBJ whole genome shotgun (WGS) entry which is preliminary data.</text>
</comment>
<evidence type="ECO:0000259" key="4">
    <source>
        <dbReference type="Pfam" id="PF06429"/>
    </source>
</evidence>